<dbReference type="InterPro" id="IPR001345">
    <property type="entry name" value="PG/BPGM_mutase_AS"/>
</dbReference>
<feature type="active site" description="Tele-phosphohistidine intermediate" evidence="1">
    <location>
        <position position="9"/>
    </location>
</feature>
<proteinExistence type="predicted"/>
<dbReference type="GO" id="GO:0005737">
    <property type="term" value="C:cytoplasm"/>
    <property type="evidence" value="ECO:0007669"/>
    <property type="project" value="TreeGrafter"/>
</dbReference>
<accession>A0A0M2H1V9</accession>
<dbReference type="AlphaFoldDB" id="A0A0M2H1V9"/>
<feature type="active site" description="Proton donor/acceptor" evidence="1">
    <location>
        <position position="86"/>
    </location>
</feature>
<dbReference type="OrthoDB" id="4697614at2"/>
<dbReference type="SMART" id="SM00855">
    <property type="entry name" value="PGAM"/>
    <property type="match status" value="1"/>
</dbReference>
<feature type="binding site" evidence="2">
    <location>
        <position position="61"/>
    </location>
    <ligand>
        <name>substrate</name>
    </ligand>
</feature>
<evidence type="ECO:0000313" key="3">
    <source>
        <dbReference type="EMBL" id="KJL38058.1"/>
    </source>
</evidence>
<dbReference type="InterPro" id="IPR050275">
    <property type="entry name" value="PGM_Phosphatase"/>
</dbReference>
<reference evidence="3 4" key="1">
    <citation type="submission" date="2015-02" db="EMBL/GenBank/DDBJ databases">
        <title>Draft genome sequences of ten Microbacterium spp. with emphasis on heavy metal contaminated environments.</title>
        <authorList>
            <person name="Corretto E."/>
        </authorList>
    </citation>
    <scope>NUCLEOTIDE SEQUENCE [LARGE SCALE GENOMIC DNA]</scope>
    <source>
        <strain evidence="3 4">DSM 12510</strain>
    </source>
</reference>
<dbReference type="PROSITE" id="PS00175">
    <property type="entry name" value="PG_MUTASE"/>
    <property type="match status" value="1"/>
</dbReference>
<protein>
    <submittedName>
        <fullName evidence="3">2,3-bisphosphoglycerate-dependent phosphoglycerate mutase</fullName>
        <ecNumber evidence="3">5.4.2.11</ecNumber>
    </submittedName>
</protein>
<dbReference type="Pfam" id="PF00300">
    <property type="entry name" value="His_Phos_1"/>
    <property type="match status" value="1"/>
</dbReference>
<gene>
    <name evidence="3" type="primary">gpmA_3</name>
    <name evidence="3" type="ORF">RS81_03056</name>
</gene>
<keyword evidence="4" id="KW-1185">Reference proteome</keyword>
<dbReference type="Gene3D" id="3.40.50.1240">
    <property type="entry name" value="Phosphoglycerate mutase-like"/>
    <property type="match status" value="1"/>
</dbReference>
<dbReference type="CDD" id="cd07067">
    <property type="entry name" value="HP_PGM_like"/>
    <property type="match status" value="1"/>
</dbReference>
<dbReference type="EC" id="5.4.2.11" evidence="3"/>
<dbReference type="PANTHER" id="PTHR48100">
    <property type="entry name" value="BROAD-SPECIFICITY PHOSPHATASE YOR283W-RELATED"/>
    <property type="match status" value="1"/>
</dbReference>
<name>A0A0M2H1V9_9MICO</name>
<dbReference type="Proteomes" id="UP000033956">
    <property type="component" value="Unassembled WGS sequence"/>
</dbReference>
<dbReference type="EMBL" id="JYIZ01000056">
    <property type="protein sequence ID" value="KJL38058.1"/>
    <property type="molecule type" value="Genomic_DNA"/>
</dbReference>
<comment type="caution">
    <text evidence="3">The sequence shown here is derived from an EMBL/GenBank/DDBJ whole genome shotgun (WGS) entry which is preliminary data.</text>
</comment>
<keyword evidence="3" id="KW-0413">Isomerase</keyword>
<dbReference type="PATRIC" id="fig|92835.4.peg.3083"/>
<sequence>MTTLILVRHGETDWNRDRRIQGATDIPLNDTGRAQVRAAAATLRDRLGGAAITLAASDLLRAQETAEIIGAELGAGAPRLYPGLRERMYGEAEGMLVSEFFTTYGESWSPDVPGAETPAALRTRAVAAVVQAVRDHRAATAPENAVLVAVAHGGLIREVIGHASGDTLPAPGERIPNGSLHEFLVERDALRLLAYDAIAA</sequence>
<dbReference type="RefSeq" id="WP_045276950.1">
    <property type="nucleotide sequence ID" value="NZ_BAAAUP010000013.1"/>
</dbReference>
<evidence type="ECO:0000256" key="2">
    <source>
        <dbReference type="PIRSR" id="PIRSR613078-2"/>
    </source>
</evidence>
<dbReference type="InterPro" id="IPR013078">
    <property type="entry name" value="His_Pase_superF_clade-1"/>
</dbReference>
<dbReference type="STRING" id="92835.RS81_03056"/>
<dbReference type="PANTHER" id="PTHR48100:SF59">
    <property type="entry name" value="ADENOSYLCOBALAMIN_ALPHA-RIBAZOLE PHOSPHATASE"/>
    <property type="match status" value="1"/>
</dbReference>
<evidence type="ECO:0000313" key="4">
    <source>
        <dbReference type="Proteomes" id="UP000033956"/>
    </source>
</evidence>
<dbReference type="GO" id="GO:0016791">
    <property type="term" value="F:phosphatase activity"/>
    <property type="evidence" value="ECO:0007669"/>
    <property type="project" value="TreeGrafter"/>
</dbReference>
<feature type="binding site" evidence="2">
    <location>
        <begin position="86"/>
        <end position="89"/>
    </location>
    <ligand>
        <name>substrate</name>
    </ligand>
</feature>
<dbReference type="GO" id="GO:0004619">
    <property type="term" value="F:phosphoglycerate mutase activity"/>
    <property type="evidence" value="ECO:0007669"/>
    <property type="project" value="UniProtKB-EC"/>
</dbReference>
<dbReference type="SUPFAM" id="SSF53254">
    <property type="entry name" value="Phosphoglycerate mutase-like"/>
    <property type="match status" value="1"/>
</dbReference>
<feature type="binding site" evidence="2">
    <location>
        <begin position="8"/>
        <end position="15"/>
    </location>
    <ligand>
        <name>substrate</name>
    </ligand>
</feature>
<evidence type="ECO:0000256" key="1">
    <source>
        <dbReference type="PIRSR" id="PIRSR613078-1"/>
    </source>
</evidence>
<dbReference type="InterPro" id="IPR029033">
    <property type="entry name" value="His_PPase_superfam"/>
</dbReference>
<organism evidence="3 4">
    <name type="scientific">Microbacterium terrae</name>
    <dbReference type="NCBI Taxonomy" id="69369"/>
    <lineage>
        <taxon>Bacteria</taxon>
        <taxon>Bacillati</taxon>
        <taxon>Actinomycetota</taxon>
        <taxon>Actinomycetes</taxon>
        <taxon>Micrococcales</taxon>
        <taxon>Microbacteriaceae</taxon>
        <taxon>Microbacterium</taxon>
    </lineage>
</organism>